<dbReference type="Pfam" id="PF08782">
    <property type="entry name" value="c-SKI_SMAD_bind"/>
    <property type="match status" value="1"/>
</dbReference>
<dbReference type="PANTHER" id="PTHR10005">
    <property type="entry name" value="SKI ONCOGENE-RELATED"/>
    <property type="match status" value="1"/>
</dbReference>
<dbReference type="GO" id="GO:0030514">
    <property type="term" value="P:negative regulation of BMP signaling pathway"/>
    <property type="evidence" value="ECO:0007669"/>
    <property type="project" value="TreeGrafter"/>
</dbReference>
<dbReference type="InterPro" id="IPR003380">
    <property type="entry name" value="SKI/SNO/DAC"/>
</dbReference>
<dbReference type="SUPFAM" id="SSF46955">
    <property type="entry name" value="Putative DNA-binding domain"/>
    <property type="match status" value="1"/>
</dbReference>
<proteinExistence type="inferred from homology"/>
<dbReference type="InterPro" id="IPR014890">
    <property type="entry name" value="c-SKI_SMAD4-bd_dom"/>
</dbReference>
<protein>
    <submittedName>
        <fullName evidence="5">DgyrCDS10632</fullName>
    </submittedName>
</protein>
<dbReference type="Pfam" id="PF02437">
    <property type="entry name" value="Ski_Sno_DHD"/>
    <property type="match status" value="1"/>
</dbReference>
<dbReference type="InterPro" id="IPR009061">
    <property type="entry name" value="DNA-bd_dom_put_sf"/>
</dbReference>
<feature type="compositionally biased region" description="Low complexity" evidence="3">
    <location>
        <begin position="314"/>
        <end position="327"/>
    </location>
</feature>
<sequence length="482" mass="55313">MKKLPKFYDPGWKKTEPQIENCRLDFTVLDNTTVSCFSTGGEKRLCMPELLTKVFKNYFEMEQVVKACESLNIILTDCTDSQLENLIEKKILSVRPKLCGLIKKTDAERLCSYLLHSDAEKAESSHSDSPFAFQVYHECFGKCKGILNPLLYNTQTSPCIKCTECNLLFSPQKFVSHSHKPNESKTCHWGFESDNWRYYLMLANKQMGRRDRLERALEDVKAKFDPNTTVKRKTVDPEEAYSKKFRVETPQVWTPTQQAKNKKNVHIVYTYKKPPPLVNPDRVIPFTCEEQHVAPNVELAPQRRVSPSTYEFTSSDSGSDLSPSSPDENTVVDARRYQRCKFDKPAGISIRQTPTPPSDSDEGPVDILDKLLLMAQYSGQNNNNKHSDFMKMEAKLKTAKDKVEKELNDCKEAKKNAEQCCHQMKSQMKAMMTRNANEISNVKAKYKGQAEHFRKRAVVAEQQNIQLQTELARAREQIGKYS</sequence>
<name>A0A7I8W2S6_9ANNE</name>
<dbReference type="Proteomes" id="UP000549394">
    <property type="component" value="Unassembled WGS sequence"/>
</dbReference>
<dbReference type="InterPro" id="IPR037000">
    <property type="entry name" value="Ski_DNA-bd_sf"/>
</dbReference>
<dbReference type="InterPro" id="IPR023216">
    <property type="entry name" value="Tscrpt_reg_SKI_SnoN"/>
</dbReference>
<feature type="coiled-coil region" evidence="2">
    <location>
        <begin position="389"/>
        <end position="420"/>
    </location>
</feature>
<dbReference type="SUPFAM" id="SSF63763">
    <property type="entry name" value="SAND domain-like"/>
    <property type="match status" value="1"/>
</dbReference>
<dbReference type="PANTHER" id="PTHR10005:SF25">
    <property type="entry name" value="SNO ONCOGENE, ISOFORM B"/>
    <property type="match status" value="1"/>
</dbReference>
<keyword evidence="6" id="KW-1185">Reference proteome</keyword>
<comment type="similarity">
    <text evidence="1">Belongs to the SKI family.</text>
</comment>
<evidence type="ECO:0000313" key="5">
    <source>
        <dbReference type="EMBL" id="CAD5122187.1"/>
    </source>
</evidence>
<reference evidence="5 6" key="1">
    <citation type="submission" date="2020-08" db="EMBL/GenBank/DDBJ databases">
        <authorList>
            <person name="Hejnol A."/>
        </authorList>
    </citation>
    <scope>NUCLEOTIDE SEQUENCE [LARGE SCALE GENOMIC DNA]</scope>
</reference>
<feature type="region of interest" description="Disordered" evidence="3">
    <location>
        <begin position="299"/>
        <end position="330"/>
    </location>
</feature>
<comment type="caution">
    <text evidence="5">The sequence shown here is derived from an EMBL/GenBank/DDBJ whole genome shotgun (WGS) entry which is preliminary data.</text>
</comment>
<dbReference type="GO" id="GO:0005737">
    <property type="term" value="C:cytoplasm"/>
    <property type="evidence" value="ECO:0007669"/>
    <property type="project" value="TreeGrafter"/>
</dbReference>
<dbReference type="OrthoDB" id="3938623at2759"/>
<dbReference type="GO" id="GO:0000981">
    <property type="term" value="F:DNA-binding transcription factor activity, RNA polymerase II-specific"/>
    <property type="evidence" value="ECO:0007669"/>
    <property type="project" value="TreeGrafter"/>
</dbReference>
<dbReference type="Gene3D" id="3.10.260.20">
    <property type="entry name" value="Ski"/>
    <property type="match status" value="1"/>
</dbReference>
<dbReference type="SMART" id="SM01046">
    <property type="entry name" value="c-SKI_SMAD_bind"/>
    <property type="match status" value="1"/>
</dbReference>
<evidence type="ECO:0000259" key="4">
    <source>
        <dbReference type="SMART" id="SM01046"/>
    </source>
</evidence>
<organism evidence="5 6">
    <name type="scientific">Dimorphilus gyrociliatus</name>
    <dbReference type="NCBI Taxonomy" id="2664684"/>
    <lineage>
        <taxon>Eukaryota</taxon>
        <taxon>Metazoa</taxon>
        <taxon>Spiralia</taxon>
        <taxon>Lophotrochozoa</taxon>
        <taxon>Annelida</taxon>
        <taxon>Polychaeta</taxon>
        <taxon>Polychaeta incertae sedis</taxon>
        <taxon>Dinophilidae</taxon>
        <taxon>Dimorphilus</taxon>
    </lineage>
</organism>
<dbReference type="InterPro" id="IPR010919">
    <property type="entry name" value="SAND-like_dom_sf"/>
</dbReference>
<accession>A0A7I8W2S6</accession>
<feature type="domain" description="c-SKI SMAD4-binding" evidence="4">
    <location>
        <begin position="132"/>
        <end position="225"/>
    </location>
</feature>
<evidence type="ECO:0000256" key="3">
    <source>
        <dbReference type="SAM" id="MobiDB-lite"/>
    </source>
</evidence>
<dbReference type="AlphaFoldDB" id="A0A7I8W2S6"/>
<gene>
    <name evidence="5" type="ORF">DGYR_LOCUS10029</name>
</gene>
<dbReference type="EMBL" id="CAJFCJ010000016">
    <property type="protein sequence ID" value="CAD5122187.1"/>
    <property type="molecule type" value="Genomic_DNA"/>
</dbReference>
<evidence type="ECO:0000256" key="1">
    <source>
        <dbReference type="ARBA" id="ARBA00009513"/>
    </source>
</evidence>
<dbReference type="GO" id="GO:0005634">
    <property type="term" value="C:nucleus"/>
    <property type="evidence" value="ECO:0007669"/>
    <property type="project" value="TreeGrafter"/>
</dbReference>
<evidence type="ECO:0000313" key="6">
    <source>
        <dbReference type="Proteomes" id="UP000549394"/>
    </source>
</evidence>
<dbReference type="GO" id="GO:0046332">
    <property type="term" value="F:SMAD binding"/>
    <property type="evidence" value="ECO:0007669"/>
    <property type="project" value="InterPro"/>
</dbReference>
<keyword evidence="2" id="KW-0175">Coiled coil</keyword>
<dbReference type="Gene3D" id="3.10.390.10">
    <property type="entry name" value="SAND domain-like"/>
    <property type="match status" value="1"/>
</dbReference>
<evidence type="ECO:0000256" key="2">
    <source>
        <dbReference type="SAM" id="Coils"/>
    </source>
</evidence>
<dbReference type="GO" id="GO:0005667">
    <property type="term" value="C:transcription regulator complex"/>
    <property type="evidence" value="ECO:0007669"/>
    <property type="project" value="TreeGrafter"/>
</dbReference>
<dbReference type="GO" id="GO:0000978">
    <property type="term" value="F:RNA polymerase II cis-regulatory region sequence-specific DNA binding"/>
    <property type="evidence" value="ECO:0007669"/>
    <property type="project" value="TreeGrafter"/>
</dbReference>